<keyword evidence="2" id="KW-1185">Reference proteome</keyword>
<evidence type="ECO:0000313" key="2">
    <source>
        <dbReference type="Proteomes" id="UP000283634"/>
    </source>
</evidence>
<dbReference type="Proteomes" id="UP000283634">
    <property type="component" value="Unassembled WGS sequence"/>
</dbReference>
<dbReference type="RefSeq" id="XP_029241865.1">
    <property type="nucleotide sequence ID" value="XM_029378256.1"/>
</dbReference>
<proteinExistence type="predicted"/>
<name>A0A3R7MTF9_TRYRA</name>
<comment type="caution">
    <text evidence="1">The sequence shown here is derived from an EMBL/GenBank/DDBJ whole genome shotgun (WGS) entry which is preliminary data.</text>
</comment>
<dbReference type="GeneID" id="40325136"/>
<reference evidence="1 2" key="1">
    <citation type="journal article" date="2018" name="BMC Genomics">
        <title>Genomic comparison of Trypanosoma conorhini and Trypanosoma rangeli to Trypanosoma cruzi strains of high and low virulence.</title>
        <authorList>
            <person name="Bradwell K.R."/>
            <person name="Koparde V.N."/>
            <person name="Matveyev A.V."/>
            <person name="Serrano M.G."/>
            <person name="Alves J.M."/>
            <person name="Parikh H."/>
            <person name="Huang B."/>
            <person name="Lee V."/>
            <person name="Espinosa-Alvarez O."/>
            <person name="Ortiz P.A."/>
            <person name="Costa-Martins A.G."/>
            <person name="Teixeira M.M."/>
            <person name="Buck G.A."/>
        </authorList>
    </citation>
    <scope>NUCLEOTIDE SEQUENCE [LARGE SCALE GENOMIC DNA]</scope>
    <source>
        <strain evidence="1 2">AM80</strain>
    </source>
</reference>
<organism evidence="1 2">
    <name type="scientific">Trypanosoma rangeli</name>
    <dbReference type="NCBI Taxonomy" id="5698"/>
    <lineage>
        <taxon>Eukaryota</taxon>
        <taxon>Discoba</taxon>
        <taxon>Euglenozoa</taxon>
        <taxon>Kinetoplastea</taxon>
        <taxon>Metakinetoplastina</taxon>
        <taxon>Trypanosomatida</taxon>
        <taxon>Trypanosomatidae</taxon>
        <taxon>Trypanosoma</taxon>
        <taxon>Herpetosoma</taxon>
    </lineage>
</organism>
<evidence type="ECO:0000313" key="1">
    <source>
        <dbReference type="EMBL" id="RNF10938.1"/>
    </source>
</evidence>
<gene>
    <name evidence="1" type="ORF">TraAM80_01203</name>
</gene>
<dbReference type="AlphaFoldDB" id="A0A3R7MTF9"/>
<dbReference type="EMBL" id="MKGL01000024">
    <property type="protein sequence ID" value="RNF10938.1"/>
    <property type="molecule type" value="Genomic_DNA"/>
</dbReference>
<accession>A0A3R7MTF9</accession>
<sequence length="99" mass="11382">MGTLQHDKLLTDEVRLNYAWTPALLPAVARRRLTFTPWKDTVNVFSALVTIIFSVFEGNFEVSVKLSCCLPLFSWHCTAVQRMHWRKELCLLRCAGVLT</sequence>
<protein>
    <submittedName>
        <fullName evidence="1">Uncharacterized protein</fullName>
    </submittedName>
</protein>